<dbReference type="Proteomes" id="UP000014074">
    <property type="component" value="Unassembled WGS sequence"/>
</dbReference>
<dbReference type="SUPFAM" id="SSF53474">
    <property type="entry name" value="alpha/beta-Hydrolases"/>
    <property type="match status" value="1"/>
</dbReference>
<keyword evidence="1" id="KW-0378">Hydrolase</keyword>
<reference evidence="4" key="1">
    <citation type="journal article" date="2013" name="Genome Announc.">
        <title>Draft genome sequence of the ascomycete Phaeoacremonium aleophilum strain UCR-PA7, a causal agent of the esca disease complex in grapevines.</title>
        <authorList>
            <person name="Blanco-Ulate B."/>
            <person name="Rolshausen P."/>
            <person name="Cantu D."/>
        </authorList>
    </citation>
    <scope>NUCLEOTIDE SEQUENCE [LARGE SCALE GENOMIC DNA]</scope>
    <source>
        <strain evidence="4">UCR-PA7</strain>
    </source>
</reference>
<dbReference type="InterPro" id="IPR029058">
    <property type="entry name" value="AB_hydrolase_fold"/>
</dbReference>
<organism evidence="3 4">
    <name type="scientific">Phaeoacremonium minimum (strain UCR-PA7)</name>
    <name type="common">Esca disease fungus</name>
    <name type="synonym">Togninia minima</name>
    <dbReference type="NCBI Taxonomy" id="1286976"/>
    <lineage>
        <taxon>Eukaryota</taxon>
        <taxon>Fungi</taxon>
        <taxon>Dikarya</taxon>
        <taxon>Ascomycota</taxon>
        <taxon>Pezizomycotina</taxon>
        <taxon>Sordariomycetes</taxon>
        <taxon>Sordariomycetidae</taxon>
        <taxon>Togniniales</taxon>
        <taxon>Togniniaceae</taxon>
        <taxon>Phaeoacremonium</taxon>
    </lineage>
</organism>
<dbReference type="OrthoDB" id="433474at2759"/>
<dbReference type="PANTHER" id="PTHR48081">
    <property type="entry name" value="AB HYDROLASE SUPERFAMILY PROTEIN C4A8.06C"/>
    <property type="match status" value="1"/>
</dbReference>
<dbReference type="RefSeq" id="XP_007918732.1">
    <property type="nucleotide sequence ID" value="XM_007920541.1"/>
</dbReference>
<dbReference type="InterPro" id="IPR050300">
    <property type="entry name" value="GDXG_lipolytic_enzyme"/>
</dbReference>
<dbReference type="AlphaFoldDB" id="R8BB19"/>
<dbReference type="EMBL" id="KB933334">
    <property type="protein sequence ID" value="EON96486.1"/>
    <property type="molecule type" value="Genomic_DNA"/>
</dbReference>
<protein>
    <submittedName>
        <fullName evidence="3">Putative lipase 2 protein</fullName>
    </submittedName>
</protein>
<feature type="domain" description="Alpha/beta hydrolase fold-3" evidence="2">
    <location>
        <begin position="111"/>
        <end position="332"/>
    </location>
</feature>
<name>R8BB19_PHAM7</name>
<dbReference type="Gene3D" id="3.40.50.1820">
    <property type="entry name" value="alpha/beta hydrolase"/>
    <property type="match status" value="1"/>
</dbReference>
<accession>R8BB19</accession>
<dbReference type="InterPro" id="IPR013094">
    <property type="entry name" value="AB_hydrolase_3"/>
</dbReference>
<dbReference type="Pfam" id="PF07859">
    <property type="entry name" value="Abhydrolase_3"/>
    <property type="match status" value="1"/>
</dbReference>
<keyword evidence="4" id="KW-1185">Reference proteome</keyword>
<evidence type="ECO:0000259" key="2">
    <source>
        <dbReference type="Pfam" id="PF07859"/>
    </source>
</evidence>
<dbReference type="HOGENOM" id="CLU_012494_3_2_1"/>
<proteinExistence type="predicted"/>
<dbReference type="KEGG" id="tmn:UCRPA7_8014"/>
<dbReference type="GeneID" id="19328827"/>
<gene>
    <name evidence="3" type="ORF">UCRPA7_8014</name>
</gene>
<dbReference type="GO" id="GO:0016787">
    <property type="term" value="F:hydrolase activity"/>
    <property type="evidence" value="ECO:0007669"/>
    <property type="project" value="UniProtKB-KW"/>
</dbReference>
<evidence type="ECO:0000313" key="4">
    <source>
        <dbReference type="Proteomes" id="UP000014074"/>
    </source>
</evidence>
<evidence type="ECO:0000256" key="1">
    <source>
        <dbReference type="ARBA" id="ARBA00022801"/>
    </source>
</evidence>
<sequence>MSNLEPYIQEAAALAPSLSSTLEKQLDPTGEDYANPLEESSRWVLSARAYGIRSAASLAFSIANRQTPVAPSPTKIIWLDSTLSPEWKGKQKLRVEVWIPRKKIGLKRTAIINFHGGGFVLGNGTDDARWADSAMKDLDAVVFSVNYRLAPSYPFPTPVEDCADAILQISKRADEFGIDRDRIILTGFSAGGSLAPASWALLQDPKRWNYKLSSPVPNIAGMALFYPLLDWSISRPKKRQCSVKPELTLPKNLTDLFDASYVYPPIPREKRDDPRLSPGLMPDEMLERFPPLHLCLCEHDMLLAEGHTFAERLRGKDKPVEVRVVKEAKHAFDKPLPMAPIKEVQIEYDSAVQSIKGWLRK</sequence>
<evidence type="ECO:0000313" key="3">
    <source>
        <dbReference type="EMBL" id="EON96486.1"/>
    </source>
</evidence>
<dbReference type="eggNOG" id="KOG1515">
    <property type="taxonomic scope" value="Eukaryota"/>
</dbReference>